<dbReference type="GeneID" id="136800389"/>
<reference evidence="6" key="1">
    <citation type="submission" date="2021-01" db="UniProtKB">
        <authorList>
            <consortium name="EnsemblMetazoa"/>
        </authorList>
    </citation>
    <scope>IDENTIFICATION</scope>
</reference>
<keyword evidence="2 4" id="KW-0442">Lipid degradation</keyword>
<dbReference type="GO" id="GO:0016020">
    <property type="term" value="C:membrane"/>
    <property type="evidence" value="ECO:0007669"/>
    <property type="project" value="TreeGrafter"/>
</dbReference>
<feature type="active site" description="Nucleophile" evidence="4">
    <location>
        <position position="123"/>
    </location>
</feature>
<name>A0A7M5WT64_9CNID</name>
<dbReference type="SUPFAM" id="SSF52151">
    <property type="entry name" value="FabD/lysophospholipase-like"/>
    <property type="match status" value="1"/>
</dbReference>
<evidence type="ECO:0000313" key="6">
    <source>
        <dbReference type="EnsemblMetazoa" id="CLYHEMP012754.1"/>
    </source>
</evidence>
<dbReference type="PANTHER" id="PTHR24185:SF1">
    <property type="entry name" value="CALCIUM-INDEPENDENT PHOSPHOLIPASE A2-GAMMA"/>
    <property type="match status" value="1"/>
</dbReference>
<dbReference type="Proteomes" id="UP000594262">
    <property type="component" value="Unplaced"/>
</dbReference>
<dbReference type="InterPro" id="IPR016035">
    <property type="entry name" value="Acyl_Trfase/lysoPLipase"/>
</dbReference>
<sequence>MEEWANEAKVNSQSKRMEISHEMLNLEERQCITVSNILEQKNPDTQVRMLCLDGGGVKGIIETNTLEYMHFCLQQFTKGYSVTQTFDALNDFINEKGENVTYTYDPNGAPKMYKMFDVMVGTSMGAIISVAMARLHMSPNELKKEVLEIATEIFPPNNFWNVPGHFARLLCAGFRDGRHRYSERPLEDYLKEQLKDHSWSGNYNDPHFGIVATKAHDSSVHIFNSKQYNKSDTVEIWQAIRASTAAPVYFPSFCIEDDMTSENVEYIDGGLGANCPVSYAMHMLEENDTLSVLVSIGVGDSNPSNLPIARAFQHARNGEEEWEKFRASRGTHKSRTMHRLAPSISSGLGKYRMSDSSKVEEMQNVYRDWLKSSDSNWYRIELVSASASLFAKSLSVLEATADTTSTGYKLKLKIHVKFDESIHYGECYIDNGYFYPGTDTGETESEFKIHIKLSDNPIILNGLYEKPDNNGELIHIKFNNFEIAGSPMKIKKKFELRPKKFSLPSRRPRNASLL</sequence>
<dbReference type="InterPro" id="IPR002641">
    <property type="entry name" value="PNPLA_dom"/>
</dbReference>
<keyword evidence="3 4" id="KW-0443">Lipid metabolism</keyword>
<keyword evidence="1 4" id="KW-0378">Hydrolase</keyword>
<dbReference type="Gene3D" id="3.40.1090.10">
    <property type="entry name" value="Cytosolic phospholipase A2 catalytic domain"/>
    <property type="match status" value="1"/>
</dbReference>
<dbReference type="GO" id="GO:0016042">
    <property type="term" value="P:lipid catabolic process"/>
    <property type="evidence" value="ECO:0007669"/>
    <property type="project" value="UniProtKB-UniRule"/>
</dbReference>
<protein>
    <recommendedName>
        <fullName evidence="5">PNPLA domain-containing protein</fullName>
    </recommendedName>
</protein>
<evidence type="ECO:0000256" key="3">
    <source>
        <dbReference type="ARBA" id="ARBA00023098"/>
    </source>
</evidence>
<accession>A0A7M5WT64</accession>
<evidence type="ECO:0000259" key="5">
    <source>
        <dbReference type="PROSITE" id="PS51635"/>
    </source>
</evidence>
<evidence type="ECO:0000313" key="7">
    <source>
        <dbReference type="Proteomes" id="UP000594262"/>
    </source>
</evidence>
<feature type="domain" description="PNPLA" evidence="5">
    <location>
        <begin position="50"/>
        <end position="281"/>
    </location>
</feature>
<keyword evidence="7" id="KW-1185">Reference proteome</keyword>
<dbReference type="CDD" id="cd07199">
    <property type="entry name" value="Pat17_PNPLA8_PNPLA9_like"/>
    <property type="match status" value="1"/>
</dbReference>
<evidence type="ECO:0000256" key="1">
    <source>
        <dbReference type="ARBA" id="ARBA00022801"/>
    </source>
</evidence>
<dbReference type="EnsemblMetazoa" id="CLYHEMT012754.1">
    <property type="protein sequence ID" value="CLYHEMP012754.1"/>
    <property type="gene ID" value="CLYHEMG012754"/>
</dbReference>
<dbReference type="RefSeq" id="XP_066913133.1">
    <property type="nucleotide sequence ID" value="XM_067057032.1"/>
</dbReference>
<dbReference type="Pfam" id="PF01734">
    <property type="entry name" value="Patatin"/>
    <property type="match status" value="1"/>
</dbReference>
<dbReference type="PANTHER" id="PTHR24185">
    <property type="entry name" value="CALCIUM-INDEPENDENT PHOSPHOLIPASE A2-GAMMA"/>
    <property type="match status" value="1"/>
</dbReference>
<feature type="short sequence motif" description="DGA/G" evidence="4">
    <location>
        <begin position="268"/>
        <end position="270"/>
    </location>
</feature>
<feature type="short sequence motif" description="GXGXXG" evidence="4">
    <location>
        <begin position="54"/>
        <end position="59"/>
    </location>
</feature>
<dbReference type="OrthoDB" id="630895at2759"/>
<dbReference type="AlphaFoldDB" id="A0A7M5WT64"/>
<evidence type="ECO:0000256" key="2">
    <source>
        <dbReference type="ARBA" id="ARBA00022963"/>
    </source>
</evidence>
<evidence type="ECO:0000256" key="4">
    <source>
        <dbReference type="PROSITE-ProRule" id="PRU01161"/>
    </source>
</evidence>
<dbReference type="GO" id="GO:0047499">
    <property type="term" value="F:calcium-independent phospholipase A2 activity"/>
    <property type="evidence" value="ECO:0007669"/>
    <property type="project" value="TreeGrafter"/>
</dbReference>
<proteinExistence type="predicted"/>
<feature type="short sequence motif" description="GXSXG" evidence="4">
    <location>
        <begin position="121"/>
        <end position="125"/>
    </location>
</feature>
<feature type="active site" description="Proton acceptor" evidence="4">
    <location>
        <position position="268"/>
    </location>
</feature>
<dbReference type="GO" id="GO:0019369">
    <property type="term" value="P:arachidonate metabolic process"/>
    <property type="evidence" value="ECO:0007669"/>
    <property type="project" value="TreeGrafter"/>
</dbReference>
<organism evidence="6 7">
    <name type="scientific">Clytia hemisphaerica</name>
    <dbReference type="NCBI Taxonomy" id="252671"/>
    <lineage>
        <taxon>Eukaryota</taxon>
        <taxon>Metazoa</taxon>
        <taxon>Cnidaria</taxon>
        <taxon>Hydrozoa</taxon>
        <taxon>Hydroidolina</taxon>
        <taxon>Leptothecata</taxon>
        <taxon>Obeliida</taxon>
        <taxon>Clytiidae</taxon>
        <taxon>Clytia</taxon>
    </lineage>
</organism>
<dbReference type="PROSITE" id="PS51635">
    <property type="entry name" value="PNPLA"/>
    <property type="match status" value="1"/>
</dbReference>